<dbReference type="EMBL" id="WUBL01000183">
    <property type="protein sequence ID" value="KAF2963756.1"/>
    <property type="molecule type" value="Genomic_DNA"/>
</dbReference>
<feature type="domain" description="INO80 complex subunit 3-like middle region" evidence="3">
    <location>
        <begin position="119"/>
        <end position="226"/>
    </location>
</feature>
<dbReference type="Proteomes" id="UP000481858">
    <property type="component" value="Unassembled WGS sequence"/>
</dbReference>
<dbReference type="InParanoid" id="A0A7C8MY82"/>
<dbReference type="GO" id="GO:0031011">
    <property type="term" value="C:Ino80 complex"/>
    <property type="evidence" value="ECO:0007669"/>
    <property type="project" value="InterPro"/>
</dbReference>
<dbReference type="Pfam" id="PF24244">
    <property type="entry name" value="Iec3-like_M"/>
    <property type="match status" value="1"/>
</dbReference>
<feature type="region of interest" description="Disordered" evidence="1">
    <location>
        <begin position="223"/>
        <end position="278"/>
    </location>
</feature>
<feature type="compositionally biased region" description="Acidic residues" evidence="1">
    <location>
        <begin position="96"/>
        <end position="112"/>
    </location>
</feature>
<organism evidence="4 5">
    <name type="scientific">Xylaria multiplex</name>
    <dbReference type="NCBI Taxonomy" id="323545"/>
    <lineage>
        <taxon>Eukaryota</taxon>
        <taxon>Fungi</taxon>
        <taxon>Dikarya</taxon>
        <taxon>Ascomycota</taxon>
        <taxon>Pezizomycotina</taxon>
        <taxon>Sordariomycetes</taxon>
        <taxon>Xylariomycetidae</taxon>
        <taxon>Xylariales</taxon>
        <taxon>Xylariaceae</taxon>
        <taxon>Xylaria</taxon>
    </lineage>
</organism>
<feature type="compositionally biased region" description="Acidic residues" evidence="1">
    <location>
        <begin position="267"/>
        <end position="276"/>
    </location>
</feature>
<evidence type="ECO:0000313" key="4">
    <source>
        <dbReference type="EMBL" id="KAF2963756.1"/>
    </source>
</evidence>
<dbReference type="InterPro" id="IPR055449">
    <property type="entry name" value="Iec3-like_M"/>
</dbReference>
<feature type="region of interest" description="Disordered" evidence="1">
    <location>
        <begin position="92"/>
        <end position="131"/>
    </location>
</feature>
<feature type="domain" description="INO80 complex subunit 3 N-terminal" evidence="2">
    <location>
        <begin position="30"/>
        <end position="98"/>
    </location>
</feature>
<dbReference type="GO" id="GO:0035241">
    <property type="term" value="F:protein-arginine omega-N monomethyltransferase activity"/>
    <property type="evidence" value="ECO:0007669"/>
    <property type="project" value="TreeGrafter"/>
</dbReference>
<evidence type="ECO:0000259" key="3">
    <source>
        <dbReference type="Pfam" id="PF24244"/>
    </source>
</evidence>
<feature type="compositionally biased region" description="Basic and acidic residues" evidence="1">
    <location>
        <begin position="224"/>
        <end position="240"/>
    </location>
</feature>
<accession>A0A7C8MY82</accession>
<feature type="region of interest" description="Disordered" evidence="1">
    <location>
        <begin position="1"/>
        <end position="27"/>
    </location>
</feature>
<evidence type="ECO:0000256" key="1">
    <source>
        <dbReference type="SAM" id="MobiDB-lite"/>
    </source>
</evidence>
<evidence type="ECO:0000313" key="5">
    <source>
        <dbReference type="Proteomes" id="UP000481858"/>
    </source>
</evidence>
<name>A0A7C8MY82_9PEZI</name>
<reference evidence="4 5" key="1">
    <citation type="submission" date="2019-12" db="EMBL/GenBank/DDBJ databases">
        <title>Draft genome sequence of the ascomycete Xylaria multiplex DSM 110363.</title>
        <authorList>
            <person name="Buettner E."/>
            <person name="Kellner H."/>
        </authorList>
    </citation>
    <scope>NUCLEOTIDE SEQUENCE [LARGE SCALE GENOMIC DNA]</scope>
    <source>
        <strain evidence="4 5">DSM 110363</strain>
    </source>
</reference>
<dbReference type="AlphaFoldDB" id="A0A7C8MY82"/>
<dbReference type="InterPro" id="IPR007364">
    <property type="entry name" value="SFM1-like"/>
</dbReference>
<feature type="compositionally biased region" description="Basic residues" evidence="1">
    <location>
        <begin position="241"/>
        <end position="251"/>
    </location>
</feature>
<keyword evidence="5" id="KW-1185">Reference proteome</keyword>
<protein>
    <submittedName>
        <fullName evidence="4">Uncharacterized protein</fullName>
    </submittedName>
</protein>
<sequence length="487" mass="55564">MDHSGIKTEPGLRDRLHDDAQMADARPSYKSWKKKYRKMRITFDQRMRESEELHALEQKAIRTAKRLAIENDRILDLLLDINESPQIPFERRVDLNLDDDDDEDDEDSDDSDTTQKPTKSLKKLIQDVPHQSYEEYAQRHAELREDLEPADPKTHPTAFLSADDVDEYLYQLDMRLGLKPKPTLAPSALGTSHAVEPPANFALRNPTSVYNWLRRHAPKTFLQDLEKDKDKDDREKEDGRKRKGGASRKKQSTAGRKEKEREKETAESMDWDDEGGYEAPAAGALKEHLDPELGPWSELEYIAIARETARAGGTFVLSSVPQDLVDKLPQKLTAEPAFAAETRGVEELYPAGEQRAKVCLLDPRAEKDISPDDRDHFDVFLFGGILGDDPPRDRTGELRVKGFEGRRLGPVQMTTDTAVRVTRMVIDEQFTLNMVPYLDHPDLKINEHESTEMPFRYVKGDDGKPVMPEGMMDLIKKDADKSIDDLM</sequence>
<dbReference type="CDD" id="cd18090">
    <property type="entry name" value="Arginine_MT_Sfm1"/>
    <property type="match status" value="1"/>
</dbReference>
<proteinExistence type="predicted"/>
<feature type="compositionally biased region" description="Basic and acidic residues" evidence="1">
    <location>
        <begin position="255"/>
        <end position="266"/>
    </location>
</feature>
<dbReference type="Pfam" id="PF14612">
    <property type="entry name" value="Ino80_Iec3"/>
    <property type="match status" value="1"/>
</dbReference>
<dbReference type="OrthoDB" id="373498at2759"/>
<feature type="compositionally biased region" description="Basic and acidic residues" evidence="1">
    <location>
        <begin position="1"/>
        <end position="20"/>
    </location>
</feature>
<dbReference type="InterPro" id="IPR032742">
    <property type="entry name" value="Iec3_N"/>
</dbReference>
<dbReference type="GO" id="GO:0006338">
    <property type="term" value="P:chromatin remodeling"/>
    <property type="evidence" value="ECO:0007669"/>
    <property type="project" value="InterPro"/>
</dbReference>
<dbReference type="PANTHER" id="PTHR35517:SF1">
    <property type="entry name" value="PROTEIN ARGININE N-METHYLTRANSFERASE SFM1"/>
    <property type="match status" value="1"/>
</dbReference>
<dbReference type="Pfam" id="PF04252">
    <property type="entry name" value="SFM1-like"/>
    <property type="match status" value="1"/>
</dbReference>
<comment type="caution">
    <text evidence="4">The sequence shown here is derived from an EMBL/GenBank/DDBJ whole genome shotgun (WGS) entry which is preliminary data.</text>
</comment>
<dbReference type="PANTHER" id="PTHR35517">
    <property type="entry name" value="PROTEIN ARGININE N-METHYLTRANSFERASE SFM1"/>
    <property type="match status" value="1"/>
</dbReference>
<evidence type="ECO:0000259" key="2">
    <source>
        <dbReference type="Pfam" id="PF14612"/>
    </source>
</evidence>
<gene>
    <name evidence="4" type="ORF">GQX73_g9812</name>
</gene>